<feature type="compositionally biased region" description="Low complexity" evidence="1">
    <location>
        <begin position="35"/>
        <end position="55"/>
    </location>
</feature>
<reference evidence="3 4" key="1">
    <citation type="submission" date="2013-02" db="EMBL/GenBank/DDBJ databases">
        <title>Whole genome shotgun sequence of Gordonia malaquae NBRC 108250.</title>
        <authorList>
            <person name="Yoshida I."/>
            <person name="Hosoyama A."/>
            <person name="Tsuchikane K."/>
            <person name="Ando Y."/>
            <person name="Baba S."/>
            <person name="Ohji S."/>
            <person name="Hamada M."/>
            <person name="Tamura T."/>
            <person name="Yamazoe A."/>
            <person name="Yamazaki S."/>
            <person name="Fujita N."/>
        </authorList>
    </citation>
    <scope>NUCLEOTIDE SEQUENCE [LARGE SCALE GENOMIC DNA]</scope>
    <source>
        <strain evidence="3 4">NBRC 108250</strain>
    </source>
</reference>
<evidence type="ECO:0000256" key="1">
    <source>
        <dbReference type="SAM" id="MobiDB-lite"/>
    </source>
</evidence>
<dbReference type="EMBL" id="BAOP01000003">
    <property type="protein sequence ID" value="GAC78456.1"/>
    <property type="molecule type" value="Genomic_DNA"/>
</dbReference>
<accession>M3TAK4</accession>
<evidence type="ECO:0000313" key="4">
    <source>
        <dbReference type="Proteomes" id="UP000035009"/>
    </source>
</evidence>
<keyword evidence="2" id="KW-0732">Signal</keyword>
<feature type="region of interest" description="Disordered" evidence="1">
    <location>
        <begin position="79"/>
        <end position="104"/>
    </location>
</feature>
<feature type="region of interest" description="Disordered" evidence="1">
    <location>
        <begin position="25"/>
        <end position="63"/>
    </location>
</feature>
<gene>
    <name evidence="3" type="ORF">GM1_003_01950</name>
</gene>
<name>M3TAK4_GORML</name>
<dbReference type="PROSITE" id="PS51257">
    <property type="entry name" value="PROKAR_LIPOPROTEIN"/>
    <property type="match status" value="1"/>
</dbReference>
<dbReference type="STRING" id="410332.SAMN04488550_2438"/>
<feature type="compositionally biased region" description="Basic and acidic residues" evidence="1">
    <location>
        <begin position="88"/>
        <end position="101"/>
    </location>
</feature>
<feature type="compositionally biased region" description="Basic and acidic residues" evidence="1">
    <location>
        <begin position="146"/>
        <end position="156"/>
    </location>
</feature>
<feature type="region of interest" description="Disordered" evidence="1">
    <location>
        <begin position="146"/>
        <end position="191"/>
    </location>
</feature>
<evidence type="ECO:0000256" key="2">
    <source>
        <dbReference type="SAM" id="SignalP"/>
    </source>
</evidence>
<dbReference type="Proteomes" id="UP000035009">
    <property type="component" value="Unassembled WGS sequence"/>
</dbReference>
<dbReference type="AlphaFoldDB" id="M3TAK4"/>
<proteinExistence type="predicted"/>
<protein>
    <recommendedName>
        <fullName evidence="5">LGFP repeat-containing protein</fullName>
    </recommendedName>
</protein>
<evidence type="ECO:0008006" key="5">
    <source>
        <dbReference type="Google" id="ProtNLM"/>
    </source>
</evidence>
<feature type="signal peptide" evidence="2">
    <location>
        <begin position="1"/>
        <end position="23"/>
    </location>
</feature>
<evidence type="ECO:0000313" key="3">
    <source>
        <dbReference type="EMBL" id="GAC78456.1"/>
    </source>
</evidence>
<organism evidence="3 4">
    <name type="scientific">Gordonia malaquae NBRC 108250</name>
    <dbReference type="NCBI Taxonomy" id="1223542"/>
    <lineage>
        <taxon>Bacteria</taxon>
        <taxon>Bacillati</taxon>
        <taxon>Actinomycetota</taxon>
        <taxon>Actinomycetes</taxon>
        <taxon>Mycobacteriales</taxon>
        <taxon>Gordoniaceae</taxon>
        <taxon>Gordonia</taxon>
    </lineage>
</organism>
<sequence length="210" mass="21208">MRDIMRRTAGVAAALALTAAVVAGCSDDKSDDGADSSTAVASTSADGSTSSSDSTGADKAKDVELTAADGTKVTLTGPIAAKYSAATDKQRTDLGKPKAGDDDYAGTSDSGVVFQQFDGGVITAKNADAGTPAFITWGKIRDAWNVERDASGKPSDDGESGSDGPLGAATSDETEEGTVKKSTFENGTITWDSKTNKVEVTVKGAVVPAK</sequence>
<dbReference type="InterPro" id="IPR013207">
    <property type="entry name" value="LGFP"/>
</dbReference>
<feature type="chain" id="PRO_5038631823" description="LGFP repeat-containing protein" evidence="2">
    <location>
        <begin position="24"/>
        <end position="210"/>
    </location>
</feature>
<dbReference type="OrthoDB" id="4374516at2"/>
<keyword evidence="4" id="KW-1185">Reference proteome</keyword>
<dbReference type="eggNOG" id="COG5479">
    <property type="taxonomic scope" value="Bacteria"/>
</dbReference>
<dbReference type="Pfam" id="PF08310">
    <property type="entry name" value="LGFP"/>
    <property type="match status" value="1"/>
</dbReference>
<dbReference type="RefSeq" id="WP_008376458.1">
    <property type="nucleotide sequence ID" value="NZ_BAOP01000003.1"/>
</dbReference>
<comment type="caution">
    <text evidence="3">The sequence shown here is derived from an EMBL/GenBank/DDBJ whole genome shotgun (WGS) entry which is preliminary data.</text>
</comment>